<proteinExistence type="predicted"/>
<dbReference type="AlphaFoldDB" id="A0A6A5K8Q6"/>
<evidence type="ECO:0000313" key="3">
    <source>
        <dbReference type="EMBL" id="KAF1829753.1"/>
    </source>
</evidence>
<feature type="domain" description="Impact N-terminal" evidence="2">
    <location>
        <begin position="8"/>
        <end position="38"/>
    </location>
</feature>
<protein>
    <recommendedName>
        <fullName evidence="2">Impact N-terminal domain-containing protein</fullName>
    </recommendedName>
</protein>
<gene>
    <name evidence="3" type="ORF">BDW02DRAFT_573671</name>
</gene>
<dbReference type="EMBL" id="ML975426">
    <property type="protein sequence ID" value="KAF1829753.1"/>
    <property type="molecule type" value="Genomic_DNA"/>
</dbReference>
<feature type="region of interest" description="Disordered" evidence="1">
    <location>
        <begin position="44"/>
        <end position="126"/>
    </location>
</feature>
<keyword evidence="4" id="KW-1185">Reference proteome</keyword>
<feature type="compositionally biased region" description="Basic and acidic residues" evidence="1">
    <location>
        <begin position="44"/>
        <end position="74"/>
    </location>
</feature>
<evidence type="ECO:0000313" key="4">
    <source>
        <dbReference type="Proteomes" id="UP000800040"/>
    </source>
</evidence>
<accession>A0A6A5K8Q6</accession>
<dbReference type="Gene3D" id="3.30.230.30">
    <property type="entry name" value="Impact, N-terminal domain"/>
    <property type="match status" value="1"/>
</dbReference>
<sequence length="126" mass="13625">MLRKWQVEGTVVVARWYGGQPIGREPFRHITTCAQQAIARWRAAEDKRKRQEASEQVDQKAEAGLRGPTERAHQELAGARLPHSPVVAGTVGVEEGPAAERGVGAATSAQTASVRARDLGSTWKSS</sequence>
<dbReference type="InterPro" id="IPR001498">
    <property type="entry name" value="Impact_N"/>
</dbReference>
<name>A0A6A5K8Q6_9PLEO</name>
<reference evidence="3" key="1">
    <citation type="submission" date="2020-01" db="EMBL/GenBank/DDBJ databases">
        <authorList>
            <consortium name="DOE Joint Genome Institute"/>
            <person name="Haridas S."/>
            <person name="Albert R."/>
            <person name="Binder M."/>
            <person name="Bloem J."/>
            <person name="Labutti K."/>
            <person name="Salamov A."/>
            <person name="Andreopoulos B."/>
            <person name="Baker S.E."/>
            <person name="Barry K."/>
            <person name="Bills G."/>
            <person name="Bluhm B.H."/>
            <person name="Cannon C."/>
            <person name="Castanera R."/>
            <person name="Culley D.E."/>
            <person name="Daum C."/>
            <person name="Ezra D."/>
            <person name="Gonzalez J.B."/>
            <person name="Henrissat B."/>
            <person name="Kuo A."/>
            <person name="Liang C."/>
            <person name="Lipzen A."/>
            <person name="Lutzoni F."/>
            <person name="Magnuson J."/>
            <person name="Mondo S."/>
            <person name="Nolan M."/>
            <person name="Ohm R."/>
            <person name="Pangilinan J."/>
            <person name="Park H.-J."/>
            <person name="Ramirez L."/>
            <person name="Alfaro M."/>
            <person name="Sun H."/>
            <person name="Tritt A."/>
            <person name="Yoshinaga Y."/>
            <person name="Zwiers L.-H."/>
            <person name="Turgeon B.G."/>
            <person name="Goodwin S.B."/>
            <person name="Spatafora J.W."/>
            <person name="Crous P.W."/>
            <person name="Grigoriev I.V."/>
        </authorList>
    </citation>
    <scope>NUCLEOTIDE SEQUENCE</scope>
    <source>
        <strain evidence="3">P77</strain>
    </source>
</reference>
<evidence type="ECO:0000256" key="1">
    <source>
        <dbReference type="SAM" id="MobiDB-lite"/>
    </source>
</evidence>
<dbReference type="InterPro" id="IPR036956">
    <property type="entry name" value="Impact_N_sf"/>
</dbReference>
<organism evidence="3 4">
    <name type="scientific">Decorospora gaudefroyi</name>
    <dbReference type="NCBI Taxonomy" id="184978"/>
    <lineage>
        <taxon>Eukaryota</taxon>
        <taxon>Fungi</taxon>
        <taxon>Dikarya</taxon>
        <taxon>Ascomycota</taxon>
        <taxon>Pezizomycotina</taxon>
        <taxon>Dothideomycetes</taxon>
        <taxon>Pleosporomycetidae</taxon>
        <taxon>Pleosporales</taxon>
        <taxon>Pleosporineae</taxon>
        <taxon>Pleosporaceae</taxon>
        <taxon>Decorospora</taxon>
    </lineage>
</organism>
<evidence type="ECO:0000259" key="2">
    <source>
        <dbReference type="Pfam" id="PF01205"/>
    </source>
</evidence>
<dbReference type="InterPro" id="IPR020568">
    <property type="entry name" value="Ribosomal_Su5_D2-typ_SF"/>
</dbReference>
<dbReference type="OrthoDB" id="69641at2759"/>
<dbReference type="Proteomes" id="UP000800040">
    <property type="component" value="Unassembled WGS sequence"/>
</dbReference>
<dbReference type="SUPFAM" id="SSF54211">
    <property type="entry name" value="Ribosomal protein S5 domain 2-like"/>
    <property type="match status" value="1"/>
</dbReference>
<dbReference type="Pfam" id="PF01205">
    <property type="entry name" value="Impact_N"/>
    <property type="match status" value="1"/>
</dbReference>